<dbReference type="AlphaFoldDB" id="Q5MGQ3"/>
<name>Q5MGQ3_LONON</name>
<evidence type="ECO:0000256" key="1">
    <source>
        <dbReference type="ARBA" id="ARBA00022460"/>
    </source>
</evidence>
<accession>Q5MGQ3</accession>
<sequence length="120" mass="12867">MKLLIILSLAVLVTAKSAPTFDNPGGEASLLKYENDNTGFGSFRYAYEQSDGTRQEQEGFLENEGTKEEYLSVKGSFTWVGPDGVTYTVHYVANKEGYQPEIDQGPGGAVPPAVLASLAG</sequence>
<dbReference type="PROSITE" id="PS51155">
    <property type="entry name" value="CHIT_BIND_RR_2"/>
    <property type="match status" value="1"/>
</dbReference>
<keyword evidence="1 3" id="KW-0193">Cuticle</keyword>
<dbReference type="GO" id="GO:0008010">
    <property type="term" value="F:structural constituent of chitin-based larval cuticle"/>
    <property type="evidence" value="ECO:0007669"/>
    <property type="project" value="TreeGrafter"/>
</dbReference>
<proteinExistence type="evidence at transcript level"/>
<evidence type="ECO:0000256" key="4">
    <source>
        <dbReference type="SAM" id="SignalP"/>
    </source>
</evidence>
<dbReference type="Pfam" id="PF00379">
    <property type="entry name" value="Chitin_bind_4"/>
    <property type="match status" value="1"/>
</dbReference>
<feature type="signal peptide" evidence="4">
    <location>
        <begin position="1"/>
        <end position="15"/>
    </location>
</feature>
<evidence type="ECO:0000256" key="3">
    <source>
        <dbReference type="PROSITE-ProRule" id="PRU00497"/>
    </source>
</evidence>
<dbReference type="GO" id="GO:0062129">
    <property type="term" value="C:chitin-based extracellular matrix"/>
    <property type="evidence" value="ECO:0007669"/>
    <property type="project" value="TreeGrafter"/>
</dbReference>
<organism evidence="5">
    <name type="scientific">Lonomia obliqua</name>
    <name type="common">Moth</name>
    <dbReference type="NCBI Taxonomy" id="304329"/>
    <lineage>
        <taxon>Eukaryota</taxon>
        <taxon>Metazoa</taxon>
        <taxon>Ecdysozoa</taxon>
        <taxon>Arthropoda</taxon>
        <taxon>Hexapoda</taxon>
        <taxon>Insecta</taxon>
        <taxon>Pterygota</taxon>
        <taxon>Neoptera</taxon>
        <taxon>Endopterygota</taxon>
        <taxon>Lepidoptera</taxon>
        <taxon>Glossata</taxon>
        <taxon>Ditrysia</taxon>
        <taxon>Bombycoidea</taxon>
        <taxon>Saturniidae</taxon>
        <taxon>Hemileucinae</taxon>
        <taxon>Lonomia</taxon>
    </lineage>
</organism>
<dbReference type="EMBL" id="AY829733">
    <property type="protein sequence ID" value="AAV91347.1"/>
    <property type="molecule type" value="mRNA"/>
</dbReference>
<dbReference type="PROSITE" id="PS00233">
    <property type="entry name" value="CHIT_BIND_RR_1"/>
    <property type="match status" value="1"/>
</dbReference>
<keyword evidence="2 4" id="KW-0732">Signal</keyword>
<reference evidence="5" key="1">
    <citation type="journal article" date="2005" name="Gene">
        <title>A catalog for the transcripts from the venomous structures of the caterpillar Lonomia obliqua: identification of the proteins potentially involved in the coagulation disorder and hemorrhagic syndrome.</title>
        <authorList>
            <person name="Veiga A.B.G."/>
            <person name="Ribeiro J.M.C."/>
            <person name="Guimaraes J.A."/>
            <person name="Francischetti I.M.B."/>
        </authorList>
    </citation>
    <scope>NUCLEOTIDE SEQUENCE</scope>
    <source>
        <tissue evidence="5">Tegument</tissue>
    </source>
</reference>
<dbReference type="PANTHER" id="PTHR10380:SF173">
    <property type="entry name" value="CUTICULAR PROTEIN 47EF, ISOFORM C-RELATED"/>
    <property type="match status" value="1"/>
</dbReference>
<protein>
    <submittedName>
        <fullName evidence="5">Cuticle protein 2</fullName>
    </submittedName>
</protein>
<evidence type="ECO:0000256" key="2">
    <source>
        <dbReference type="ARBA" id="ARBA00022729"/>
    </source>
</evidence>
<dbReference type="PANTHER" id="PTHR10380">
    <property type="entry name" value="CUTICLE PROTEIN"/>
    <property type="match status" value="1"/>
</dbReference>
<dbReference type="InterPro" id="IPR031311">
    <property type="entry name" value="CHIT_BIND_RR_consensus"/>
</dbReference>
<dbReference type="PRINTS" id="PR00947">
    <property type="entry name" value="CUTICLE"/>
</dbReference>
<evidence type="ECO:0000313" key="5">
    <source>
        <dbReference type="EMBL" id="AAV91347.1"/>
    </source>
</evidence>
<dbReference type="InterPro" id="IPR050468">
    <property type="entry name" value="Cuticle_Struct_Prot"/>
</dbReference>
<feature type="chain" id="PRO_5012000133" evidence="4">
    <location>
        <begin position="16"/>
        <end position="120"/>
    </location>
</feature>
<dbReference type="InterPro" id="IPR000618">
    <property type="entry name" value="Insect_cuticle"/>
</dbReference>